<gene>
    <name evidence="2" type="ORF">AtDm6_0299</name>
</gene>
<evidence type="ECO:0000313" key="2">
    <source>
        <dbReference type="EMBL" id="KGB26307.1"/>
    </source>
</evidence>
<name>A0A094YY67_9PROT</name>
<dbReference type="AlphaFoldDB" id="A0A094YY67"/>
<dbReference type="STRING" id="104102.AtDm6_0299"/>
<feature type="region of interest" description="Disordered" evidence="1">
    <location>
        <begin position="1"/>
        <end position="27"/>
    </location>
</feature>
<sequence>MSARMRHDQGVNPNGSATKNARRPPTQIAQTACEYLVA</sequence>
<protein>
    <submittedName>
        <fullName evidence="2">Uncharacterized protein</fullName>
    </submittedName>
</protein>
<comment type="caution">
    <text evidence="2">The sequence shown here is derived from an EMBL/GenBank/DDBJ whole genome shotgun (WGS) entry which is preliminary data.</text>
</comment>
<dbReference type="EMBL" id="JOKM01000012">
    <property type="protein sequence ID" value="KGB26307.1"/>
    <property type="molecule type" value="Genomic_DNA"/>
</dbReference>
<reference evidence="2 3" key="1">
    <citation type="submission" date="2014-06" db="EMBL/GenBank/DDBJ databases">
        <title>Functional and comparative genomic analyses of the Drosophila gut microbiota identify candidate symbiosis factors.</title>
        <authorList>
            <person name="Newell P.D."/>
            <person name="Chaston J.M."/>
            <person name="Douglas A.E."/>
        </authorList>
    </citation>
    <scope>NUCLEOTIDE SEQUENCE [LARGE SCALE GENOMIC DNA]</scope>
    <source>
        <strain evidence="2 3">DmCS_006</strain>
    </source>
</reference>
<dbReference type="Proteomes" id="UP000029448">
    <property type="component" value="Unassembled WGS sequence"/>
</dbReference>
<evidence type="ECO:0000256" key="1">
    <source>
        <dbReference type="SAM" id="MobiDB-lite"/>
    </source>
</evidence>
<proteinExistence type="predicted"/>
<evidence type="ECO:0000313" key="3">
    <source>
        <dbReference type="Proteomes" id="UP000029448"/>
    </source>
</evidence>
<keyword evidence="3" id="KW-1185">Reference proteome</keyword>
<organism evidence="2 3">
    <name type="scientific">Acetobacter tropicalis</name>
    <dbReference type="NCBI Taxonomy" id="104102"/>
    <lineage>
        <taxon>Bacteria</taxon>
        <taxon>Pseudomonadati</taxon>
        <taxon>Pseudomonadota</taxon>
        <taxon>Alphaproteobacteria</taxon>
        <taxon>Acetobacterales</taxon>
        <taxon>Acetobacteraceae</taxon>
        <taxon>Acetobacter</taxon>
    </lineage>
</organism>
<accession>A0A094YY67</accession>